<protein>
    <submittedName>
        <fullName evidence="1">Uncharacterized protein</fullName>
    </submittedName>
</protein>
<accession>A0A5B7E9E6</accession>
<name>A0A5B7E9E6_PORTR</name>
<organism evidence="1 2">
    <name type="scientific">Portunus trituberculatus</name>
    <name type="common">Swimming crab</name>
    <name type="synonym">Neptunus trituberculatus</name>
    <dbReference type="NCBI Taxonomy" id="210409"/>
    <lineage>
        <taxon>Eukaryota</taxon>
        <taxon>Metazoa</taxon>
        <taxon>Ecdysozoa</taxon>
        <taxon>Arthropoda</taxon>
        <taxon>Crustacea</taxon>
        <taxon>Multicrustacea</taxon>
        <taxon>Malacostraca</taxon>
        <taxon>Eumalacostraca</taxon>
        <taxon>Eucarida</taxon>
        <taxon>Decapoda</taxon>
        <taxon>Pleocyemata</taxon>
        <taxon>Brachyura</taxon>
        <taxon>Eubrachyura</taxon>
        <taxon>Portunoidea</taxon>
        <taxon>Portunidae</taxon>
        <taxon>Portuninae</taxon>
        <taxon>Portunus</taxon>
    </lineage>
</organism>
<reference evidence="1 2" key="1">
    <citation type="submission" date="2019-05" db="EMBL/GenBank/DDBJ databases">
        <title>Another draft genome of Portunus trituberculatus and its Hox gene families provides insights of decapod evolution.</title>
        <authorList>
            <person name="Jeong J.-H."/>
            <person name="Song I."/>
            <person name="Kim S."/>
            <person name="Choi T."/>
            <person name="Kim D."/>
            <person name="Ryu S."/>
            <person name="Kim W."/>
        </authorList>
    </citation>
    <scope>NUCLEOTIDE SEQUENCE [LARGE SCALE GENOMIC DNA]</scope>
    <source>
        <tissue evidence="1">Muscle</tissue>
    </source>
</reference>
<keyword evidence="2" id="KW-1185">Reference proteome</keyword>
<sequence>MPTPIVEPTPSIVRSKIPRTRRSSDWPNCTTFRLSVARNLTWLLLLLTCTYPHRKPLINVQHQELSGQVTKGGTSAPAQCPTTMFPFGISWAHSFQRQQLNLSDCGRLSCPLQEDPGALECLEK</sequence>
<comment type="caution">
    <text evidence="1">The sequence shown here is derived from an EMBL/GenBank/DDBJ whole genome shotgun (WGS) entry which is preliminary data.</text>
</comment>
<dbReference type="Proteomes" id="UP000324222">
    <property type="component" value="Unassembled WGS sequence"/>
</dbReference>
<evidence type="ECO:0000313" key="2">
    <source>
        <dbReference type="Proteomes" id="UP000324222"/>
    </source>
</evidence>
<dbReference type="AlphaFoldDB" id="A0A5B7E9E6"/>
<evidence type="ECO:0000313" key="1">
    <source>
        <dbReference type="EMBL" id="MPC30039.1"/>
    </source>
</evidence>
<proteinExistence type="predicted"/>
<dbReference type="EMBL" id="VSRR010002181">
    <property type="protein sequence ID" value="MPC30039.1"/>
    <property type="molecule type" value="Genomic_DNA"/>
</dbReference>
<gene>
    <name evidence="1" type="ORF">E2C01_023293</name>
</gene>